<dbReference type="EMBL" id="BARS01056384">
    <property type="protein sequence ID" value="GAG42650.1"/>
    <property type="molecule type" value="Genomic_DNA"/>
</dbReference>
<protein>
    <submittedName>
        <fullName evidence="1">Uncharacterized protein</fullName>
    </submittedName>
</protein>
<evidence type="ECO:0000313" key="1">
    <source>
        <dbReference type="EMBL" id="GAG42650.1"/>
    </source>
</evidence>
<dbReference type="AlphaFoldDB" id="X0XHP3"/>
<reference evidence="1" key="1">
    <citation type="journal article" date="2014" name="Front. Microbiol.">
        <title>High frequency of phylogenetically diverse reductive dehalogenase-homologous genes in deep subseafloor sedimentary metagenomes.</title>
        <authorList>
            <person name="Kawai M."/>
            <person name="Futagami T."/>
            <person name="Toyoda A."/>
            <person name="Takaki Y."/>
            <person name="Nishi S."/>
            <person name="Hori S."/>
            <person name="Arai W."/>
            <person name="Tsubouchi T."/>
            <person name="Morono Y."/>
            <person name="Uchiyama I."/>
            <person name="Ito T."/>
            <person name="Fujiyama A."/>
            <person name="Inagaki F."/>
            <person name="Takami H."/>
        </authorList>
    </citation>
    <scope>NUCLEOTIDE SEQUENCE</scope>
    <source>
        <strain evidence="1">Expedition CK06-06</strain>
    </source>
</reference>
<sequence length="42" mass="4299">MIGYQPLLGLSAKVAGDAMGIDLLREGTDGGSPADFTAREGF</sequence>
<organism evidence="1">
    <name type="scientific">marine sediment metagenome</name>
    <dbReference type="NCBI Taxonomy" id="412755"/>
    <lineage>
        <taxon>unclassified sequences</taxon>
        <taxon>metagenomes</taxon>
        <taxon>ecological metagenomes</taxon>
    </lineage>
</organism>
<comment type="caution">
    <text evidence="1">The sequence shown here is derived from an EMBL/GenBank/DDBJ whole genome shotgun (WGS) entry which is preliminary data.</text>
</comment>
<accession>X0XHP3</accession>
<proteinExistence type="predicted"/>
<gene>
    <name evidence="1" type="ORF">S01H1_83055</name>
</gene>
<name>X0XHP3_9ZZZZ</name>